<keyword evidence="2" id="KW-1185">Reference proteome</keyword>
<dbReference type="Pfam" id="PF20330">
    <property type="entry name" value="DUF6625"/>
    <property type="match status" value="1"/>
</dbReference>
<gene>
    <name evidence="1" type="ORF">E6C76_17955</name>
</gene>
<accession>A0A4S4AV78</accession>
<protein>
    <submittedName>
        <fullName evidence="1">Uncharacterized protein</fullName>
    </submittedName>
</protein>
<proteinExistence type="predicted"/>
<name>A0A4S4AV78_9RHOO</name>
<evidence type="ECO:0000313" key="1">
    <source>
        <dbReference type="EMBL" id="THF63131.1"/>
    </source>
</evidence>
<organism evidence="1 2">
    <name type="scientific">Pseudothauera nasutitermitis</name>
    <dbReference type="NCBI Taxonomy" id="2565930"/>
    <lineage>
        <taxon>Bacteria</taxon>
        <taxon>Pseudomonadati</taxon>
        <taxon>Pseudomonadota</taxon>
        <taxon>Betaproteobacteria</taxon>
        <taxon>Rhodocyclales</taxon>
        <taxon>Zoogloeaceae</taxon>
        <taxon>Pseudothauera</taxon>
    </lineage>
</organism>
<dbReference type="Proteomes" id="UP000308430">
    <property type="component" value="Unassembled WGS sequence"/>
</dbReference>
<dbReference type="InterPro" id="IPR046733">
    <property type="entry name" value="DUF6625"/>
</dbReference>
<dbReference type="OrthoDB" id="1910631at2"/>
<dbReference type="EMBL" id="SSOC01000006">
    <property type="protein sequence ID" value="THF63131.1"/>
    <property type="molecule type" value="Genomic_DNA"/>
</dbReference>
<evidence type="ECO:0000313" key="2">
    <source>
        <dbReference type="Proteomes" id="UP000308430"/>
    </source>
</evidence>
<dbReference type="AlphaFoldDB" id="A0A4S4AV78"/>
<reference evidence="1 2" key="1">
    <citation type="submission" date="2019-04" db="EMBL/GenBank/DDBJ databases">
        <title>Azoarcus nasutitermitis sp. nov. isolated from termite nest.</title>
        <authorList>
            <person name="Lin S.-Y."/>
            <person name="Hameed A."/>
            <person name="Hsu Y.-H."/>
            <person name="Young C.-C."/>
        </authorList>
    </citation>
    <scope>NUCLEOTIDE SEQUENCE [LARGE SCALE GENOMIC DNA]</scope>
    <source>
        <strain evidence="1 2">CC-YHH838</strain>
    </source>
</reference>
<sequence>MVSTHVTGPEAGGYPLIKVLIPYFGAWPVWFRFFLESCAWNPHYRWVIFTDCGAPAELPANVRIVQLSFAEYCAHVSGQLGISFAPSSPYKLCDIKPALAEVHADELEGVDFWAFGDIDVIYGDLAAYFTAERLAGHDLYSTHARRVSGHFTLLRNRPDMNSAFRRVDGWRDAFESKEHRAFDERAYSKVFLRHKNSPGFVRTLAKALDPWLRRAEFVEAYSTPNAGIPWRDGSSGFPQVWTWNRGRLSNDLDRNSIYPYFHFMTWKHEWRKFVCMADANAEGSLGDFEWSISCNGIDLVELVSMERV</sequence>
<comment type="caution">
    <text evidence="1">The sequence shown here is derived from an EMBL/GenBank/DDBJ whole genome shotgun (WGS) entry which is preliminary data.</text>
</comment>
<dbReference type="RefSeq" id="WP_136349611.1">
    <property type="nucleotide sequence ID" value="NZ_SSOC01000006.1"/>
</dbReference>